<dbReference type="EMBL" id="AJWJ01000187">
    <property type="protein sequence ID" value="KAF2073718.1"/>
    <property type="molecule type" value="Genomic_DNA"/>
</dbReference>
<feature type="region of interest" description="Disordered" evidence="1">
    <location>
        <begin position="367"/>
        <end position="394"/>
    </location>
</feature>
<keyword evidence="3" id="KW-1185">Reference proteome</keyword>
<feature type="region of interest" description="Disordered" evidence="1">
    <location>
        <begin position="438"/>
        <end position="526"/>
    </location>
</feature>
<reference evidence="2" key="1">
    <citation type="submission" date="2020-01" db="EMBL/GenBank/DDBJ databases">
        <title>Development of genomics and gene disruption for Polysphondylium violaceum indicates a role for the polyketide synthase stlB in stalk morphogenesis.</title>
        <authorList>
            <person name="Narita B."/>
            <person name="Kawabe Y."/>
            <person name="Kin K."/>
            <person name="Saito T."/>
            <person name="Gibbs R."/>
            <person name="Kuspa A."/>
            <person name="Muzny D."/>
            <person name="Queller D."/>
            <person name="Richards S."/>
            <person name="Strassman J."/>
            <person name="Sucgang R."/>
            <person name="Worley K."/>
            <person name="Schaap P."/>
        </authorList>
    </citation>
    <scope>NUCLEOTIDE SEQUENCE</scope>
    <source>
        <strain evidence="2">QSvi11</strain>
    </source>
</reference>
<protein>
    <submittedName>
        <fullName evidence="2">Uncharacterized protein</fullName>
    </submittedName>
</protein>
<name>A0A8J4PTR2_9MYCE</name>
<accession>A0A8J4PTR2</accession>
<sequence>MNEVLNNFIQSIQEENTLALNDNIWLIVRNVKSIFLTSQVKKWKESGKFYNTIDPVLKYLLIGDDFFSKNRFLKELVFGYNEIVSIFGQSEQVKKFDILFQIWNLMTFKITLGVHDGQSTSLFTKDSFDIIFEFEKSSSSDKVYQSHLYLLGYPEVDCFDSVNQKYIYKAFLHMDLLKSLLSETAFQKDQIDFIISTLNIIEKLMNLSINTNSWKEFDGDEIKEIEIHFKINNLNDILSSSTSLIESFSLKEIFCCEIYHQLLLYLNQLINLNLQKDIPTDEKTVIISLFFINSLETEDGKNDFQEIWKEKSKFWALEKFHRFYNYTFTMKEPQCDILNEKLLCHQHNITLLNNPYKTKDEIMQEEEQVSFVEKEQKRKEKDKKKKDQDYDSPYKDYISSERKYEDTYKPTLQKEKKSKEKIEKFEKVKNTKGEKTLKVYERREEDHVSKTPRKEKKSKEKIKKIKKEDNSPIKHINLNEGSDVFSPIQLETNEKDKKDKKKYHGASYNPCQGRDEEFSPNKPYNPSEEINVPIFDIKLDSSNQSLSDPSINQKKIASQIASSDCTEEIFYEPPPYVEVECYSTSEPSIYQGQEIKIEMGTLSFRHSSFEDYSKCLNDSETLNFFRDNSILENDTMSKEIVYFMYYNRNDKLNISKSIIDQFLREFSQLTMTQFDPVHYNQILTCLETLYLKPLNCAKFNPLIEYLANSNLVSCIAQIFAFKFNLSNDESWEKVFLQYSQLIIHLVEYLSFKDNIKSHYTSIKILLPVIDLSIFIAPPNNQFYISLANFVINIFNPKFNSFNSKIIKSFKSSKIIESLLFHLYSSDNAESSVQVLNILIFIYKLDKKIRKVISEKAKSAVEQDLYFAGQLTAFLEKSISSVLDRNNIKSFVCNIINPVLQDSCSDSEEFTEDDGDYGGEVYDHEDLYVSEYGTENQDCFLEEADYDQYESEIYQDDHLYQNSETY</sequence>
<feature type="compositionally biased region" description="Basic and acidic residues" evidence="1">
    <location>
        <begin position="438"/>
        <end position="449"/>
    </location>
</feature>
<proteinExistence type="predicted"/>
<evidence type="ECO:0000313" key="2">
    <source>
        <dbReference type="EMBL" id="KAF2073718.1"/>
    </source>
</evidence>
<dbReference type="Proteomes" id="UP000695562">
    <property type="component" value="Unassembled WGS sequence"/>
</dbReference>
<evidence type="ECO:0000256" key="1">
    <source>
        <dbReference type="SAM" id="MobiDB-lite"/>
    </source>
</evidence>
<feature type="compositionally biased region" description="Basic residues" evidence="1">
    <location>
        <begin position="450"/>
        <end position="465"/>
    </location>
</feature>
<comment type="caution">
    <text evidence="2">The sequence shown here is derived from an EMBL/GenBank/DDBJ whole genome shotgun (WGS) entry which is preliminary data.</text>
</comment>
<evidence type="ECO:0000313" key="3">
    <source>
        <dbReference type="Proteomes" id="UP000695562"/>
    </source>
</evidence>
<dbReference type="OrthoDB" id="10690484at2759"/>
<organism evidence="2 3">
    <name type="scientific">Polysphondylium violaceum</name>
    <dbReference type="NCBI Taxonomy" id="133409"/>
    <lineage>
        <taxon>Eukaryota</taxon>
        <taxon>Amoebozoa</taxon>
        <taxon>Evosea</taxon>
        <taxon>Eumycetozoa</taxon>
        <taxon>Dictyostelia</taxon>
        <taxon>Dictyosteliales</taxon>
        <taxon>Dictyosteliaceae</taxon>
        <taxon>Polysphondylium</taxon>
    </lineage>
</organism>
<gene>
    <name evidence="2" type="ORF">CYY_004977</name>
</gene>
<dbReference type="AlphaFoldDB" id="A0A8J4PTR2"/>
<feature type="compositionally biased region" description="Basic and acidic residues" evidence="1">
    <location>
        <begin position="372"/>
        <end position="394"/>
    </location>
</feature>